<organism evidence="3 4">
    <name type="scientific">Cloacimonas acidaminovorans (strain Evry)</name>
    <dbReference type="NCBI Taxonomy" id="459349"/>
    <lineage>
        <taxon>Bacteria</taxon>
        <taxon>Pseudomonadati</taxon>
        <taxon>Candidatus Cloacimonadota</taxon>
        <taxon>Candidatus Cloacimonadia</taxon>
        <taxon>Candidatus Cloacimonadales</taxon>
        <taxon>Candidatus Cloacimonadaceae</taxon>
        <taxon>Candidatus Cloacimonas</taxon>
    </lineage>
</organism>
<dbReference type="STRING" id="459349.CLOAM0895"/>
<dbReference type="InterPro" id="IPR025965">
    <property type="entry name" value="FlgD/Vpr_Ig-like"/>
</dbReference>
<dbReference type="RefSeq" id="WP_015424627.1">
    <property type="nucleotide sequence ID" value="NC_020449.1"/>
</dbReference>
<keyword evidence="4" id="KW-1185">Reference proteome</keyword>
<evidence type="ECO:0000259" key="1">
    <source>
        <dbReference type="Pfam" id="PF07675"/>
    </source>
</evidence>
<dbReference type="OrthoDB" id="1113525at2"/>
<dbReference type="Gene3D" id="2.60.40.10">
    <property type="entry name" value="Immunoglobulins"/>
    <property type="match status" value="3"/>
</dbReference>
<feature type="domain" description="FlgD/Vpr Ig-like" evidence="2">
    <location>
        <begin position="982"/>
        <end position="1036"/>
    </location>
</feature>
<dbReference type="Pfam" id="PF07675">
    <property type="entry name" value="Cleaved_Adhesin"/>
    <property type="match status" value="1"/>
</dbReference>
<dbReference type="Gene3D" id="2.60.120.200">
    <property type="match status" value="2"/>
</dbReference>
<sequence length="1050" mass="119146">MNRKVLFLFLLFLIGIFFLCWGEQVTIGNPASATYGLIPINRHHNYSTYEMLYTAAELQSECLINKIAFYKRHGNPSLLISNVSIYMKVSSATSLSEGEISPPYSEYQLVYSGNFPNNFGSSGWAEVTLFDPYPYNATGNLHILVVKGFEEWSTDRPDYTYSSTGSTYLCRGSYSDDFQPTYLTPTYNRPVIRFDAEFLIENEPPLPPINPFPANSAIDILKNITLHWRSGGGCPSHYDVYFGDTSNPVKVISLLNGTNFNPGVLEYGKTYYWKIDPYNIYGYASDKYELEVWSFTVMNDPTLTRNDLPYLQTFDNEWSGSPPSPLGWIVINANNDDYTWRQTNECNIPAYSEPYAAQGMGNTDDYLISPPLDLTAVNIKIKWYDMVESAQYPNSYKVLLSTTDSDISSFTEELAVFTCYNTEWMEHSLDLSTYRDHHIYLAFYQYASTATNWSFGIDDFQIEKLPDVPILNYSPTEIIFPFTPVNTPSSYLNVTITNTGEGIIDLTEDNFTLLGNYDDFEVDYSNLAAHLETDQSVNIPVRFYPRSFGEKIAILRINYSSRTQYDVILKGTTYFEGLLMEDFEDDFLPVGWTKYVNNNNDIIQSNDNNHTFNGQFSARFSSLEVSNDYNQYLFSPPVLINAFHHNLSFWHLKQNSEETLEWGIATDTSPENYDWKPVNLSCVSWQKTQMDLKDYADQMVYLGFHYYGNNSQSVYLDDVHISCDIPANYPTEIDGITITSTIHLNINNAVTATHPLVMALPNYNNLNAPIVLGLLGSGKGNLSLKLSSGNWYCLIYHSGQWHYGSSYPCNITEGNTGIVNISNVEFGAKNDVILVIEEGIDPTLPVNLSRFTAVVTSENFVIISWTAESETNHSGYNILRSEDKDLQNAIMINGSIINKGSSEGTQIKYNYTDFEVYTNMIYYYWLESVSLDGNSEFYGPITVIIGDPTQEPVPPTVPMVTKLYNAFPNPFNPNTNIRYSLKEAGKVKIEIYNMKGQKIKTYNLEHTSPGYYQVSWDSCDDKGRSVASGIYLYRLSTGNYTSAKKMVLAK</sequence>
<dbReference type="NCBIfam" id="TIGR04183">
    <property type="entry name" value="Por_Secre_tail"/>
    <property type="match status" value="1"/>
</dbReference>
<proteinExistence type="predicted"/>
<protein>
    <recommendedName>
        <fullName evidence="5">FlgD Ig-like domain-containing protein</fullName>
    </recommendedName>
</protein>
<evidence type="ECO:0000313" key="4">
    <source>
        <dbReference type="Proteomes" id="UP000002019"/>
    </source>
</evidence>
<dbReference type="AlphaFoldDB" id="B0VHF4"/>
<dbReference type="eggNOG" id="COG4412">
    <property type="taxonomic scope" value="Bacteria"/>
</dbReference>
<dbReference type="Pfam" id="PF13860">
    <property type="entry name" value="FlgD_ig"/>
    <property type="match status" value="1"/>
</dbReference>
<dbReference type="HOGENOM" id="CLU_290973_0_0_0"/>
<evidence type="ECO:0000259" key="2">
    <source>
        <dbReference type="Pfam" id="PF13860"/>
    </source>
</evidence>
<dbReference type="NCBIfam" id="NF038128">
    <property type="entry name" value="choice_anch_J"/>
    <property type="match status" value="2"/>
</dbReference>
<dbReference type="EMBL" id="CU466930">
    <property type="protein sequence ID" value="CAO80769.1"/>
    <property type="molecule type" value="Genomic_DNA"/>
</dbReference>
<dbReference type="eggNOG" id="COG1404">
    <property type="taxonomic scope" value="Bacteria"/>
</dbReference>
<name>B0VHF4_CLOAI</name>
<dbReference type="InterPro" id="IPR013783">
    <property type="entry name" value="Ig-like_fold"/>
</dbReference>
<reference evidence="3 4" key="1">
    <citation type="journal article" date="2008" name="J. Bacteriol.">
        <title>'Candidatus Cloacamonas acidaminovorans': genome sequence reconstruction provides a first glimpse of a new bacterial division.</title>
        <authorList>
            <person name="Pelletier E."/>
            <person name="Kreimeyer A."/>
            <person name="Bocs S."/>
            <person name="Rouy Z."/>
            <person name="Gyapay G."/>
            <person name="Chouari R."/>
            <person name="Riviere D."/>
            <person name="Ganesan A."/>
            <person name="Daegelen P."/>
            <person name="Sghir A."/>
            <person name="Cohen G.N."/>
            <person name="Medigue C."/>
            <person name="Weissenbach J."/>
            <person name="Le Paslier D."/>
        </authorList>
    </citation>
    <scope>NUCLEOTIDE SEQUENCE [LARGE SCALE GENOMIC DNA]</scope>
    <source>
        <strain evidence="4">Evry</strain>
    </source>
</reference>
<dbReference type="Gene3D" id="2.60.40.4070">
    <property type="match status" value="1"/>
</dbReference>
<evidence type="ECO:0000313" key="3">
    <source>
        <dbReference type="EMBL" id="CAO80769.1"/>
    </source>
</evidence>
<accession>B0VHF4</accession>
<dbReference type="Proteomes" id="UP000002019">
    <property type="component" value="Chromosome"/>
</dbReference>
<gene>
    <name evidence="3" type="ordered locus">CLOAM0895</name>
</gene>
<dbReference type="InterPro" id="IPR011628">
    <property type="entry name" value="Cleaved_adhesin"/>
</dbReference>
<evidence type="ECO:0008006" key="5">
    <source>
        <dbReference type="Google" id="ProtNLM"/>
    </source>
</evidence>
<feature type="domain" description="Cleaved adhesin" evidence="1">
    <location>
        <begin position="320"/>
        <end position="461"/>
    </location>
</feature>
<dbReference type="eggNOG" id="COG1361">
    <property type="taxonomic scope" value="Bacteria"/>
</dbReference>
<dbReference type="KEGG" id="caci:CLOAM0895"/>
<dbReference type="InterPro" id="IPR026444">
    <property type="entry name" value="Secre_tail"/>
</dbReference>